<dbReference type="PANTHER" id="PTHR43157:SF31">
    <property type="entry name" value="PHOSPHATIDYLINOSITOL-GLYCAN BIOSYNTHESIS CLASS F PROTEIN"/>
    <property type="match status" value="1"/>
</dbReference>
<evidence type="ECO:0000256" key="1">
    <source>
        <dbReference type="ARBA" id="ARBA00023002"/>
    </source>
</evidence>
<dbReference type="EMBL" id="JAHYIQ010000006">
    <property type="protein sequence ID" value="KAK1131167.1"/>
    <property type="molecule type" value="Genomic_DNA"/>
</dbReference>
<dbReference type="Proteomes" id="UP001177670">
    <property type="component" value="Unassembled WGS sequence"/>
</dbReference>
<dbReference type="AlphaFoldDB" id="A0AA40G4W7"/>
<keyword evidence="5" id="KW-1185">Reference proteome</keyword>
<dbReference type="SUPFAM" id="SSF51735">
    <property type="entry name" value="NAD(P)-binding Rossmann-fold domains"/>
    <property type="match status" value="1"/>
</dbReference>
<keyword evidence="1" id="KW-0560">Oxidoreductase</keyword>
<accession>A0AA40G4W7</accession>
<dbReference type="PRINTS" id="PR00081">
    <property type="entry name" value="GDHRDH"/>
</dbReference>
<proteinExistence type="inferred from homology"/>
<sequence length="363" mass="41436">MMHSLYTLHLTTFRKMLLIGMICAIVASGFIYHNLRRNWPIFILDIKYSLLAFKEIINDLMSAKKNKNDCLPQPGRIAIVTGGSRGIGVEVVKMLLELDMEVIIACRTPSAGEKAILQIRESGVETGQAKVYALDNTSLESVRQFATKIKRDYKQIHILINNAGIMFHPYFETIDGFEEHWSVNYLSHFLLTALLLPLLKAGGQPNQISRIVNVTSCAHLLGKINFDDVNNKNKFYNKCAYAQSKLAQEIFTKGLHHLLKERQYHVQVYSVHPGVVFTELFVNSYIWKYRLLYKYILKTPRQGAISIVYAAVNKAIENHGGMYISNCCPGEIHPDTLNSSIQEKLFELSLQQVQLKDFFQYVQ</sequence>
<protein>
    <recommendedName>
        <fullName evidence="6">Dehydrogenase/reductase SDR family member on chromosome X</fullName>
    </recommendedName>
</protein>
<dbReference type="InterPro" id="IPR002347">
    <property type="entry name" value="SDR_fam"/>
</dbReference>
<keyword evidence="3" id="KW-1133">Transmembrane helix</keyword>
<keyword evidence="3" id="KW-0472">Membrane</keyword>
<evidence type="ECO:0000313" key="5">
    <source>
        <dbReference type="Proteomes" id="UP001177670"/>
    </source>
</evidence>
<evidence type="ECO:0000313" key="4">
    <source>
        <dbReference type="EMBL" id="KAK1131167.1"/>
    </source>
</evidence>
<dbReference type="InterPro" id="IPR036291">
    <property type="entry name" value="NAD(P)-bd_dom_sf"/>
</dbReference>
<name>A0AA40G4W7_9HYME</name>
<evidence type="ECO:0000256" key="2">
    <source>
        <dbReference type="RuleBase" id="RU000363"/>
    </source>
</evidence>
<evidence type="ECO:0000256" key="3">
    <source>
        <dbReference type="SAM" id="Phobius"/>
    </source>
</evidence>
<dbReference type="GO" id="GO:0016491">
    <property type="term" value="F:oxidoreductase activity"/>
    <property type="evidence" value="ECO:0007669"/>
    <property type="project" value="UniProtKB-KW"/>
</dbReference>
<dbReference type="PANTHER" id="PTHR43157">
    <property type="entry name" value="PHOSPHATIDYLINOSITOL-GLYCAN BIOSYNTHESIS CLASS F PROTEIN-RELATED"/>
    <property type="match status" value="1"/>
</dbReference>
<evidence type="ECO:0008006" key="6">
    <source>
        <dbReference type="Google" id="ProtNLM"/>
    </source>
</evidence>
<keyword evidence="3" id="KW-0812">Transmembrane</keyword>
<organism evidence="4 5">
    <name type="scientific">Melipona bicolor</name>
    <dbReference type="NCBI Taxonomy" id="60889"/>
    <lineage>
        <taxon>Eukaryota</taxon>
        <taxon>Metazoa</taxon>
        <taxon>Ecdysozoa</taxon>
        <taxon>Arthropoda</taxon>
        <taxon>Hexapoda</taxon>
        <taxon>Insecta</taxon>
        <taxon>Pterygota</taxon>
        <taxon>Neoptera</taxon>
        <taxon>Endopterygota</taxon>
        <taxon>Hymenoptera</taxon>
        <taxon>Apocrita</taxon>
        <taxon>Aculeata</taxon>
        <taxon>Apoidea</taxon>
        <taxon>Anthophila</taxon>
        <taxon>Apidae</taxon>
        <taxon>Melipona</taxon>
    </lineage>
</organism>
<reference evidence="4" key="1">
    <citation type="submission" date="2021-10" db="EMBL/GenBank/DDBJ databases">
        <title>Melipona bicolor Genome sequencing and assembly.</title>
        <authorList>
            <person name="Araujo N.S."/>
            <person name="Arias M.C."/>
        </authorList>
    </citation>
    <scope>NUCLEOTIDE SEQUENCE</scope>
    <source>
        <strain evidence="4">USP_2M_L1-L4_2017</strain>
        <tissue evidence="4">Whole body</tissue>
    </source>
</reference>
<comment type="similarity">
    <text evidence="2">Belongs to the short-chain dehydrogenases/reductases (SDR) family.</text>
</comment>
<dbReference type="PRINTS" id="PR00080">
    <property type="entry name" value="SDRFAMILY"/>
</dbReference>
<comment type="caution">
    <text evidence="4">The sequence shown here is derived from an EMBL/GenBank/DDBJ whole genome shotgun (WGS) entry which is preliminary data.</text>
</comment>
<feature type="transmembrane region" description="Helical" evidence="3">
    <location>
        <begin position="12"/>
        <end position="33"/>
    </location>
</feature>
<dbReference type="Gene3D" id="3.40.50.720">
    <property type="entry name" value="NAD(P)-binding Rossmann-like Domain"/>
    <property type="match status" value="1"/>
</dbReference>
<dbReference type="Pfam" id="PF00106">
    <property type="entry name" value="adh_short"/>
    <property type="match status" value="1"/>
</dbReference>
<gene>
    <name evidence="4" type="ORF">K0M31_017458</name>
</gene>